<accession>A0AAW0BMN0</accession>
<dbReference type="Proteomes" id="UP001362999">
    <property type="component" value="Unassembled WGS sequence"/>
</dbReference>
<dbReference type="EMBL" id="JAWWNJ010000029">
    <property type="protein sequence ID" value="KAK7027761.1"/>
    <property type="molecule type" value="Genomic_DNA"/>
</dbReference>
<proteinExistence type="predicted"/>
<protein>
    <submittedName>
        <fullName evidence="2">Uncharacterized protein</fullName>
    </submittedName>
</protein>
<keyword evidence="3" id="KW-1185">Reference proteome</keyword>
<evidence type="ECO:0000256" key="1">
    <source>
        <dbReference type="SAM" id="MobiDB-lite"/>
    </source>
</evidence>
<evidence type="ECO:0000313" key="3">
    <source>
        <dbReference type="Proteomes" id="UP001362999"/>
    </source>
</evidence>
<name>A0AAW0BMN0_9AGAR</name>
<sequence length="153" mass="17132">MASGNEANQSRVERGYVDLKGESDTESNPSSDTKSGQECKELDRKSETIVVASVFYQTGCGVVQHRKTPKNAEKRTKMPQRTKILFKVHNPSSQQILAEQRQNAGKRRQHGNQCDELLMGRRQVKFDSEDPVDPATSNGLSTLFNLKLLVIAR</sequence>
<feature type="compositionally biased region" description="Basic and acidic residues" evidence="1">
    <location>
        <begin position="11"/>
        <end position="23"/>
    </location>
</feature>
<dbReference type="AlphaFoldDB" id="A0AAW0BMN0"/>
<gene>
    <name evidence="2" type="ORF">R3P38DRAFT_2776827</name>
</gene>
<feature type="region of interest" description="Disordered" evidence="1">
    <location>
        <begin position="1"/>
        <end position="43"/>
    </location>
</feature>
<organism evidence="2 3">
    <name type="scientific">Favolaschia claudopus</name>
    <dbReference type="NCBI Taxonomy" id="2862362"/>
    <lineage>
        <taxon>Eukaryota</taxon>
        <taxon>Fungi</taxon>
        <taxon>Dikarya</taxon>
        <taxon>Basidiomycota</taxon>
        <taxon>Agaricomycotina</taxon>
        <taxon>Agaricomycetes</taxon>
        <taxon>Agaricomycetidae</taxon>
        <taxon>Agaricales</taxon>
        <taxon>Marasmiineae</taxon>
        <taxon>Mycenaceae</taxon>
        <taxon>Favolaschia</taxon>
    </lineage>
</organism>
<evidence type="ECO:0000313" key="2">
    <source>
        <dbReference type="EMBL" id="KAK7027761.1"/>
    </source>
</evidence>
<comment type="caution">
    <text evidence="2">The sequence shown here is derived from an EMBL/GenBank/DDBJ whole genome shotgun (WGS) entry which is preliminary data.</text>
</comment>
<reference evidence="2 3" key="1">
    <citation type="journal article" date="2024" name="J Genomics">
        <title>Draft genome sequencing and assembly of Favolaschia claudopus CIRM-BRFM 2984 isolated from oak limbs.</title>
        <authorList>
            <person name="Navarro D."/>
            <person name="Drula E."/>
            <person name="Chaduli D."/>
            <person name="Cazenave R."/>
            <person name="Ahrendt S."/>
            <person name="Wang J."/>
            <person name="Lipzen A."/>
            <person name="Daum C."/>
            <person name="Barry K."/>
            <person name="Grigoriev I.V."/>
            <person name="Favel A."/>
            <person name="Rosso M.N."/>
            <person name="Martin F."/>
        </authorList>
    </citation>
    <scope>NUCLEOTIDE SEQUENCE [LARGE SCALE GENOMIC DNA]</scope>
    <source>
        <strain evidence="2 3">CIRM-BRFM 2984</strain>
    </source>
</reference>
<feature type="compositionally biased region" description="Polar residues" evidence="1">
    <location>
        <begin position="1"/>
        <end position="10"/>
    </location>
</feature>